<dbReference type="AlphaFoldDB" id="A0A151SD73"/>
<keyword evidence="5" id="KW-1185">Reference proteome</keyword>
<dbReference type="InterPro" id="IPR036312">
    <property type="entry name" value="Bifun_inhib/LTP/seed_sf"/>
</dbReference>
<reference evidence="4" key="1">
    <citation type="journal article" date="2012" name="Nat. Biotechnol.">
        <title>Draft genome sequence of pigeonpea (Cajanus cajan), an orphan legume crop of resource-poor farmers.</title>
        <authorList>
            <person name="Varshney R.K."/>
            <person name="Chen W."/>
            <person name="Li Y."/>
            <person name="Bharti A.K."/>
            <person name="Saxena R.K."/>
            <person name="Schlueter J.A."/>
            <person name="Donoghue M.T."/>
            <person name="Azam S."/>
            <person name="Fan G."/>
            <person name="Whaley A.M."/>
            <person name="Farmer A.D."/>
            <person name="Sheridan J."/>
            <person name="Iwata A."/>
            <person name="Tuteja R."/>
            <person name="Penmetsa R.V."/>
            <person name="Wu W."/>
            <person name="Upadhyaya H.D."/>
            <person name="Yang S.P."/>
            <person name="Shah T."/>
            <person name="Saxena K.B."/>
            <person name="Michael T."/>
            <person name="McCombie W.R."/>
            <person name="Yang B."/>
            <person name="Zhang G."/>
            <person name="Yang H."/>
            <person name="Wang J."/>
            <person name="Spillane C."/>
            <person name="Cook D.R."/>
            <person name="May G.D."/>
            <person name="Xu X."/>
            <person name="Jackson S.A."/>
        </authorList>
    </citation>
    <scope>NUCLEOTIDE SEQUENCE [LARGE SCALE GENOMIC DNA]</scope>
</reference>
<organism evidence="4 5">
    <name type="scientific">Cajanus cajan</name>
    <name type="common">Pigeon pea</name>
    <name type="synonym">Cajanus indicus</name>
    <dbReference type="NCBI Taxonomy" id="3821"/>
    <lineage>
        <taxon>Eukaryota</taxon>
        <taxon>Viridiplantae</taxon>
        <taxon>Streptophyta</taxon>
        <taxon>Embryophyta</taxon>
        <taxon>Tracheophyta</taxon>
        <taxon>Spermatophyta</taxon>
        <taxon>Magnoliopsida</taxon>
        <taxon>eudicotyledons</taxon>
        <taxon>Gunneridae</taxon>
        <taxon>Pentapetalae</taxon>
        <taxon>rosids</taxon>
        <taxon>fabids</taxon>
        <taxon>Fabales</taxon>
        <taxon>Fabaceae</taxon>
        <taxon>Papilionoideae</taxon>
        <taxon>50 kb inversion clade</taxon>
        <taxon>NPAAA clade</taxon>
        <taxon>indigoferoid/millettioid clade</taxon>
        <taxon>Phaseoleae</taxon>
        <taxon>Cajanus</taxon>
    </lineage>
</organism>
<sequence length="186" mass="19060">MMASVVLLLGAAVVTAAREGCTEELTSFSPCLAYVSYPPNNLTESASEKCCEAFSSAADSACLCYLLREPMILGFPLNSSRLLSLSWLCPSPNTTSTTFPSLCSASAPALPPLNSAPTQPLRGSGGGGGGGRLGGSYGKGVPAEAGAGAGAATITWFHNTSPNASTLTSHILLFITLIFSTFSWEI</sequence>
<dbReference type="SUPFAM" id="SSF47699">
    <property type="entry name" value="Bifunctional inhibitor/lipid-transfer protein/seed storage 2S albumin"/>
    <property type="match status" value="1"/>
</dbReference>
<dbReference type="EMBL" id="KQ483421">
    <property type="protein sequence ID" value="KYP52727.1"/>
    <property type="molecule type" value="Genomic_DNA"/>
</dbReference>
<feature type="signal peptide" evidence="2">
    <location>
        <begin position="1"/>
        <end position="16"/>
    </location>
</feature>
<feature type="compositionally biased region" description="Gly residues" evidence="1">
    <location>
        <begin position="123"/>
        <end position="135"/>
    </location>
</feature>
<dbReference type="InterPro" id="IPR053353">
    <property type="entry name" value="Plant_LTP_GPI-anchored"/>
</dbReference>
<dbReference type="OMA" id="CLAYVSY"/>
<evidence type="ECO:0000256" key="1">
    <source>
        <dbReference type="SAM" id="MobiDB-lite"/>
    </source>
</evidence>
<name>A0A151SD73_CAJCA</name>
<dbReference type="PANTHER" id="PTHR35747">
    <property type="entry name" value="BIFUNCTIONAL INHIBITOR/LIPID-TRANSFER PROTEIN/SEED STORAGE 2S ALBUMIN SUPERFAMILY PROTEIN"/>
    <property type="match status" value="1"/>
</dbReference>
<keyword evidence="2" id="KW-0732">Signal</keyword>
<proteinExistence type="predicted"/>
<dbReference type="Pfam" id="PF14368">
    <property type="entry name" value="LTP_2"/>
    <property type="match status" value="1"/>
</dbReference>
<dbReference type="Proteomes" id="UP000075243">
    <property type="component" value="Unassembled WGS sequence"/>
</dbReference>
<evidence type="ECO:0000259" key="3">
    <source>
        <dbReference type="Pfam" id="PF14368"/>
    </source>
</evidence>
<dbReference type="Gramene" id="C.cajan_24108.t">
    <property type="protein sequence ID" value="C.cajan_24108.t"/>
    <property type="gene ID" value="C.cajan_24108"/>
</dbReference>
<dbReference type="InterPro" id="IPR016140">
    <property type="entry name" value="Bifunc_inhib/LTP/seed_store"/>
</dbReference>
<evidence type="ECO:0000256" key="2">
    <source>
        <dbReference type="SAM" id="SignalP"/>
    </source>
</evidence>
<feature type="region of interest" description="Disordered" evidence="1">
    <location>
        <begin position="114"/>
        <end position="135"/>
    </location>
</feature>
<dbReference type="PANTHER" id="PTHR35747:SF2">
    <property type="entry name" value="NON-SPECIFIC LIPID TRANSFER PROTEIN GPI-ANCHORED 25"/>
    <property type="match status" value="1"/>
</dbReference>
<evidence type="ECO:0000313" key="5">
    <source>
        <dbReference type="Proteomes" id="UP000075243"/>
    </source>
</evidence>
<gene>
    <name evidence="4" type="ORF">KK1_025472</name>
</gene>
<dbReference type="Gene3D" id="1.10.110.10">
    <property type="entry name" value="Plant lipid-transfer and hydrophobic proteins"/>
    <property type="match status" value="1"/>
</dbReference>
<protein>
    <recommendedName>
        <fullName evidence="3">Bifunctional inhibitor/plant lipid transfer protein/seed storage helical domain-containing protein</fullName>
    </recommendedName>
</protein>
<feature type="chain" id="PRO_5007588477" description="Bifunctional inhibitor/plant lipid transfer protein/seed storage helical domain-containing protein" evidence="2">
    <location>
        <begin position="17"/>
        <end position="186"/>
    </location>
</feature>
<feature type="domain" description="Bifunctional inhibitor/plant lipid transfer protein/seed storage helical" evidence="3">
    <location>
        <begin position="14"/>
        <end position="94"/>
    </location>
</feature>
<evidence type="ECO:0000313" key="4">
    <source>
        <dbReference type="EMBL" id="KYP52727.1"/>
    </source>
</evidence>
<accession>A0A151SD73</accession>